<dbReference type="InParanoid" id="A0A3Q7EIH8"/>
<dbReference type="AlphaFoldDB" id="A0A3Q7EIH8"/>
<keyword evidence="5" id="KW-0460">Magnesium</keyword>
<dbReference type="InterPro" id="IPR029063">
    <property type="entry name" value="SAM-dependent_MTases_sf"/>
</dbReference>
<dbReference type="GO" id="GO:0008757">
    <property type="term" value="F:S-adenosylmethionine-dependent methyltransferase activity"/>
    <property type="evidence" value="ECO:0000318"/>
    <property type="project" value="GO_Central"/>
</dbReference>
<dbReference type="InterPro" id="IPR005299">
    <property type="entry name" value="MeTrfase_7"/>
</dbReference>
<gene>
    <name evidence="6" type="primary">LOC101259194</name>
</gene>
<dbReference type="Proteomes" id="UP000004994">
    <property type="component" value="Chromosome 1"/>
</dbReference>
<evidence type="ECO:0000256" key="4">
    <source>
        <dbReference type="ARBA" id="ARBA00022723"/>
    </source>
</evidence>
<name>A0A3Q7EIH8_SOLLC</name>
<dbReference type="Gene3D" id="3.40.50.150">
    <property type="entry name" value="Vaccinia Virus protein VP39"/>
    <property type="match status" value="1"/>
</dbReference>
<reference evidence="6" key="1">
    <citation type="journal article" date="2012" name="Nature">
        <title>The tomato genome sequence provides insights into fleshy fruit evolution.</title>
        <authorList>
            <consortium name="Tomato Genome Consortium"/>
        </authorList>
    </citation>
    <scope>NUCLEOTIDE SEQUENCE [LARGE SCALE GENOMIC DNA]</scope>
    <source>
        <strain evidence="6">cv. Heinz 1706</strain>
    </source>
</reference>
<accession>A0A3Q7EIH8</accession>
<comment type="similarity">
    <text evidence="1">Belongs to the methyltransferase superfamily. Type-7 methyltransferase family.</text>
</comment>
<dbReference type="InterPro" id="IPR042086">
    <property type="entry name" value="MeTrfase_capping"/>
</dbReference>
<keyword evidence="4" id="KW-0479">Metal-binding</keyword>
<keyword evidence="7" id="KW-1185">Reference proteome</keyword>
<keyword evidence="3" id="KW-0808">Transferase</keyword>
<dbReference type="Pfam" id="PF03492">
    <property type="entry name" value="Methyltransf_7"/>
    <property type="match status" value="1"/>
</dbReference>
<evidence type="ECO:0000313" key="7">
    <source>
        <dbReference type="Proteomes" id="UP000004994"/>
    </source>
</evidence>
<dbReference type="PaxDb" id="4081-Solyc01g081340.2.1"/>
<dbReference type="GO" id="GO:0032259">
    <property type="term" value="P:methylation"/>
    <property type="evidence" value="ECO:0000318"/>
    <property type="project" value="GO_Central"/>
</dbReference>
<evidence type="ECO:0000256" key="2">
    <source>
        <dbReference type="ARBA" id="ARBA00022603"/>
    </source>
</evidence>
<keyword evidence="2" id="KW-0489">Methyltransferase</keyword>
<protein>
    <submittedName>
        <fullName evidence="6">Uncharacterized protein</fullName>
    </submittedName>
</protein>
<evidence type="ECO:0000256" key="5">
    <source>
        <dbReference type="ARBA" id="ARBA00022842"/>
    </source>
</evidence>
<dbReference type="GO" id="GO:0046872">
    <property type="term" value="F:metal ion binding"/>
    <property type="evidence" value="ECO:0007669"/>
    <property type="project" value="UniProtKB-KW"/>
</dbReference>
<dbReference type="OMA" id="YANTMAK"/>
<dbReference type="Gramene" id="Solyc01g081340.3.1">
    <property type="protein sequence ID" value="Solyc01g081340.3.1"/>
    <property type="gene ID" value="Solyc01g081340.3"/>
</dbReference>
<dbReference type="SUPFAM" id="SSF53335">
    <property type="entry name" value="S-adenosyl-L-methionine-dependent methyltransferases"/>
    <property type="match status" value="1"/>
</dbReference>
<sequence>EKSKRRKKMEVANILHMTEGIGDSSYAKNSLFQQKVILATKSITCEAISALYHSLSTWETIRIAELGCSSGPNTYLPVLQLIHTIREKCTENGQKLPEFHVFFNDLPGNDFNTIFRLLTTFYEDLKKQNMRSEDGLFDPPNCFVAAVAGSFYTRLFPSKKLHFVHSSYSLHWLSQVPDGIENNKGTIYASSTSPSSVLKAYSKQYKRDFATFLKYRSEELVKGGRMVLAMPGKENEHHLSNVCRFMLEPLAIALKDLVTEGSIEEEKMDSFNVPTYSPSPAEIQYVVEKEGSFTIDLLRTLEHQMDSSCEGYNEAQSVRAFAQPLLVSHFGDDNKLMDVVFNKCREIYANTMAKEKNIFTNVIVSLIKS</sequence>
<dbReference type="EnsemblPlants" id="Solyc01g081340.3.1">
    <property type="protein sequence ID" value="Solyc01g081340.3.1"/>
    <property type="gene ID" value="Solyc01g081340.3"/>
</dbReference>
<dbReference type="Gene3D" id="1.10.1200.270">
    <property type="entry name" value="Methyltransferase, alpha-helical capping domain"/>
    <property type="match status" value="1"/>
</dbReference>
<dbReference type="PANTHER" id="PTHR31009">
    <property type="entry name" value="S-ADENOSYL-L-METHIONINE:CARBOXYL METHYLTRANSFERASE FAMILY PROTEIN"/>
    <property type="match status" value="1"/>
</dbReference>
<evidence type="ECO:0000256" key="3">
    <source>
        <dbReference type="ARBA" id="ARBA00022679"/>
    </source>
</evidence>
<dbReference type="STRING" id="4081.A0A3Q7EIH8"/>
<proteinExistence type="inferred from homology"/>
<evidence type="ECO:0000256" key="1">
    <source>
        <dbReference type="ARBA" id="ARBA00007967"/>
    </source>
</evidence>
<organism evidence="6">
    <name type="scientific">Solanum lycopersicum</name>
    <name type="common">Tomato</name>
    <name type="synonym">Lycopersicon esculentum</name>
    <dbReference type="NCBI Taxonomy" id="4081"/>
    <lineage>
        <taxon>Eukaryota</taxon>
        <taxon>Viridiplantae</taxon>
        <taxon>Streptophyta</taxon>
        <taxon>Embryophyta</taxon>
        <taxon>Tracheophyta</taxon>
        <taxon>Spermatophyta</taxon>
        <taxon>Magnoliopsida</taxon>
        <taxon>eudicotyledons</taxon>
        <taxon>Gunneridae</taxon>
        <taxon>Pentapetalae</taxon>
        <taxon>asterids</taxon>
        <taxon>lamiids</taxon>
        <taxon>Solanales</taxon>
        <taxon>Solanaceae</taxon>
        <taxon>Solanoideae</taxon>
        <taxon>Solaneae</taxon>
        <taxon>Solanum</taxon>
        <taxon>Solanum subgen. Lycopersicon</taxon>
    </lineage>
</organism>
<evidence type="ECO:0000313" key="6">
    <source>
        <dbReference type="EnsemblPlants" id="Solyc01g081340.3.1"/>
    </source>
</evidence>
<reference evidence="6" key="2">
    <citation type="submission" date="2019-01" db="UniProtKB">
        <authorList>
            <consortium name="EnsemblPlants"/>
        </authorList>
    </citation>
    <scope>IDENTIFICATION</scope>
    <source>
        <strain evidence="6">cv. Heinz 1706</strain>
    </source>
</reference>